<comment type="caution">
    <text evidence="1">The sequence shown here is derived from an EMBL/GenBank/DDBJ whole genome shotgun (WGS) entry which is preliminary data.</text>
</comment>
<proteinExistence type="predicted"/>
<organism evidence="1 2">
    <name type="scientific">Hyalomma asiaticum</name>
    <name type="common">Tick</name>
    <dbReference type="NCBI Taxonomy" id="266040"/>
    <lineage>
        <taxon>Eukaryota</taxon>
        <taxon>Metazoa</taxon>
        <taxon>Ecdysozoa</taxon>
        <taxon>Arthropoda</taxon>
        <taxon>Chelicerata</taxon>
        <taxon>Arachnida</taxon>
        <taxon>Acari</taxon>
        <taxon>Parasitiformes</taxon>
        <taxon>Ixodida</taxon>
        <taxon>Ixodoidea</taxon>
        <taxon>Ixodidae</taxon>
        <taxon>Hyalomminae</taxon>
        <taxon>Hyalomma</taxon>
    </lineage>
</organism>
<dbReference type="Proteomes" id="UP000821845">
    <property type="component" value="Chromosome 9"/>
</dbReference>
<name>A0ACB7RN26_HYAAI</name>
<protein>
    <submittedName>
        <fullName evidence="1">Uncharacterized protein</fullName>
    </submittedName>
</protein>
<evidence type="ECO:0000313" key="1">
    <source>
        <dbReference type="EMBL" id="KAH6922834.1"/>
    </source>
</evidence>
<sequence length="331" mass="37462">MTTGLPCNGERYPVLRRRCLRSLQEKVKAVLGDLTENCKDFADFAACLRASWMTSHCGDAAGPVLHNDTLLQRIEKTYFPDCFNDIGGIEKDCHPGKALQKFMSCGSRFYDSAVRVFENHATVSLTSICPEVDSYDQCARETQREARCSSGYGMAPHMKFIADGVTQRYRLLCAALEKAAFQKSTTACNRPRFINDMFLCGFHFANIMDIARKDSTINPCRYIERYKKCHNTSLETYGCAPPDQLYKDAEKFFEFLTQKFADKCRADHKAGNVVVSLVTDKDGAPDDENSCNGYSFIGHFLRCSNHFMNATNGSFQDTRHICRYCTETHKN</sequence>
<gene>
    <name evidence="1" type="ORF">HPB50_019646</name>
</gene>
<keyword evidence="2" id="KW-1185">Reference proteome</keyword>
<reference evidence="1" key="1">
    <citation type="submission" date="2020-05" db="EMBL/GenBank/DDBJ databases">
        <title>Large-scale comparative analyses of tick genomes elucidate their genetic diversity and vector capacities.</title>
        <authorList>
            <person name="Jia N."/>
            <person name="Wang J."/>
            <person name="Shi W."/>
            <person name="Du L."/>
            <person name="Sun Y."/>
            <person name="Zhan W."/>
            <person name="Jiang J."/>
            <person name="Wang Q."/>
            <person name="Zhang B."/>
            <person name="Ji P."/>
            <person name="Sakyi L.B."/>
            <person name="Cui X."/>
            <person name="Yuan T."/>
            <person name="Jiang B."/>
            <person name="Yang W."/>
            <person name="Lam T.T.-Y."/>
            <person name="Chang Q."/>
            <person name="Ding S."/>
            <person name="Wang X."/>
            <person name="Zhu J."/>
            <person name="Ruan X."/>
            <person name="Zhao L."/>
            <person name="Wei J."/>
            <person name="Que T."/>
            <person name="Du C."/>
            <person name="Cheng J."/>
            <person name="Dai P."/>
            <person name="Han X."/>
            <person name="Huang E."/>
            <person name="Gao Y."/>
            <person name="Liu J."/>
            <person name="Shao H."/>
            <person name="Ye R."/>
            <person name="Li L."/>
            <person name="Wei W."/>
            <person name="Wang X."/>
            <person name="Wang C."/>
            <person name="Yang T."/>
            <person name="Huo Q."/>
            <person name="Li W."/>
            <person name="Guo W."/>
            <person name="Chen H."/>
            <person name="Zhou L."/>
            <person name="Ni X."/>
            <person name="Tian J."/>
            <person name="Zhou Y."/>
            <person name="Sheng Y."/>
            <person name="Liu T."/>
            <person name="Pan Y."/>
            <person name="Xia L."/>
            <person name="Li J."/>
            <person name="Zhao F."/>
            <person name="Cao W."/>
        </authorList>
    </citation>
    <scope>NUCLEOTIDE SEQUENCE</scope>
    <source>
        <strain evidence="1">Hyas-2018</strain>
    </source>
</reference>
<evidence type="ECO:0000313" key="2">
    <source>
        <dbReference type="Proteomes" id="UP000821845"/>
    </source>
</evidence>
<dbReference type="EMBL" id="CM023489">
    <property type="protein sequence ID" value="KAH6922834.1"/>
    <property type="molecule type" value="Genomic_DNA"/>
</dbReference>
<accession>A0ACB7RN26</accession>